<dbReference type="SMART" id="SM00856">
    <property type="entry name" value="PMEI"/>
    <property type="match status" value="1"/>
</dbReference>
<sequence length="219" mass="23803">MGGFKFKTRSSSLSLLLLLISLTTPFLFMHVCIGATIVEAKEVTLTSKTTEFIKNSCGVTMYPKLCYKSLSAYASSINKSPAQLANVALSVSLMCARSTSTFVSQLSKRGDLKPREAAAVRDCVENIGDSVSELQESLEEMRHLRGGRFEFNHKMTNIQTWVSAALTNEDTCMDGFEGDDEANGSSVKNMVRSNIKNVAQLTSNALALINCLSNVPKAP</sequence>
<dbReference type="InterPro" id="IPR006501">
    <property type="entry name" value="Pectinesterase_inhib_dom"/>
</dbReference>
<dbReference type="AlphaFoldDB" id="A0AAP0K8S8"/>
<dbReference type="Gene3D" id="1.20.140.40">
    <property type="entry name" value="Invertase/pectin methylesterase inhibitor family protein"/>
    <property type="match status" value="1"/>
</dbReference>
<dbReference type="InterPro" id="IPR035513">
    <property type="entry name" value="Invertase/methylesterase_inhib"/>
</dbReference>
<dbReference type="EMBL" id="JBBNAG010000003">
    <property type="protein sequence ID" value="KAK9147991.1"/>
    <property type="molecule type" value="Genomic_DNA"/>
</dbReference>
<proteinExistence type="predicted"/>
<feature type="domain" description="Pectinesterase inhibitor" evidence="2">
    <location>
        <begin position="48"/>
        <end position="208"/>
    </location>
</feature>
<evidence type="ECO:0000256" key="1">
    <source>
        <dbReference type="ARBA" id="ARBA00022729"/>
    </source>
</evidence>
<reference evidence="3 4" key="1">
    <citation type="submission" date="2024-01" db="EMBL/GenBank/DDBJ databases">
        <title>Genome assemblies of Stephania.</title>
        <authorList>
            <person name="Yang L."/>
        </authorList>
    </citation>
    <scope>NUCLEOTIDE SEQUENCE [LARGE SCALE GENOMIC DNA]</scope>
    <source>
        <strain evidence="3">JXDWG</strain>
        <tissue evidence="3">Leaf</tissue>
    </source>
</reference>
<dbReference type="GO" id="GO:0046910">
    <property type="term" value="F:pectinesterase inhibitor activity"/>
    <property type="evidence" value="ECO:0007669"/>
    <property type="project" value="UniProtKB-ARBA"/>
</dbReference>
<comment type="caution">
    <text evidence="3">The sequence shown here is derived from an EMBL/GenBank/DDBJ whole genome shotgun (WGS) entry which is preliminary data.</text>
</comment>
<keyword evidence="1" id="KW-0732">Signal</keyword>
<gene>
    <name evidence="3" type="ORF">Scep_006748</name>
</gene>
<dbReference type="Proteomes" id="UP001419268">
    <property type="component" value="Unassembled WGS sequence"/>
</dbReference>
<evidence type="ECO:0000313" key="4">
    <source>
        <dbReference type="Proteomes" id="UP001419268"/>
    </source>
</evidence>
<dbReference type="PANTHER" id="PTHR31080:SF117">
    <property type="entry name" value="PLANT INVERTASE_PECTIN METHYLESTERASE INHIBITOR SUPERFAMILY PROTEIN"/>
    <property type="match status" value="1"/>
</dbReference>
<dbReference type="Pfam" id="PF04043">
    <property type="entry name" value="PMEI"/>
    <property type="match status" value="1"/>
</dbReference>
<dbReference type="PANTHER" id="PTHR31080">
    <property type="entry name" value="PECTINESTERASE INHIBITOR-LIKE"/>
    <property type="match status" value="1"/>
</dbReference>
<protein>
    <recommendedName>
        <fullName evidence="2">Pectinesterase inhibitor domain-containing protein</fullName>
    </recommendedName>
</protein>
<evidence type="ECO:0000313" key="3">
    <source>
        <dbReference type="EMBL" id="KAK9147991.1"/>
    </source>
</evidence>
<accession>A0AAP0K8S8</accession>
<dbReference type="NCBIfam" id="TIGR01614">
    <property type="entry name" value="PME_inhib"/>
    <property type="match status" value="1"/>
</dbReference>
<keyword evidence="4" id="KW-1185">Reference proteome</keyword>
<dbReference type="FunFam" id="1.20.140.40:FF:000005">
    <property type="entry name" value="Pectin methylesterase inhibitor 1"/>
    <property type="match status" value="1"/>
</dbReference>
<dbReference type="InterPro" id="IPR051955">
    <property type="entry name" value="PME_Inhibitor"/>
</dbReference>
<dbReference type="CDD" id="cd15798">
    <property type="entry name" value="PMEI-like_3"/>
    <property type="match status" value="1"/>
</dbReference>
<dbReference type="SUPFAM" id="SSF101148">
    <property type="entry name" value="Plant invertase/pectin methylesterase inhibitor"/>
    <property type="match status" value="1"/>
</dbReference>
<evidence type="ECO:0000259" key="2">
    <source>
        <dbReference type="SMART" id="SM00856"/>
    </source>
</evidence>
<name>A0AAP0K8S8_9MAGN</name>
<organism evidence="3 4">
    <name type="scientific">Stephania cephalantha</name>
    <dbReference type="NCBI Taxonomy" id="152367"/>
    <lineage>
        <taxon>Eukaryota</taxon>
        <taxon>Viridiplantae</taxon>
        <taxon>Streptophyta</taxon>
        <taxon>Embryophyta</taxon>
        <taxon>Tracheophyta</taxon>
        <taxon>Spermatophyta</taxon>
        <taxon>Magnoliopsida</taxon>
        <taxon>Ranunculales</taxon>
        <taxon>Menispermaceae</taxon>
        <taxon>Menispermoideae</taxon>
        <taxon>Cissampelideae</taxon>
        <taxon>Stephania</taxon>
    </lineage>
</organism>